<dbReference type="Pfam" id="PF03796">
    <property type="entry name" value="DnaB_C"/>
    <property type="match status" value="1"/>
</dbReference>
<evidence type="ECO:0000256" key="5">
    <source>
        <dbReference type="ARBA" id="ARBA00022801"/>
    </source>
</evidence>
<dbReference type="InterPro" id="IPR007694">
    <property type="entry name" value="DNA_helicase_DnaB-like_C"/>
</dbReference>
<dbReference type="Gene3D" id="3.40.50.300">
    <property type="entry name" value="P-loop containing nucleotide triphosphate hydrolases"/>
    <property type="match status" value="1"/>
</dbReference>
<dbReference type="CDD" id="cd00984">
    <property type="entry name" value="DnaB_C"/>
    <property type="match status" value="1"/>
</dbReference>
<dbReference type="InterPro" id="IPR007692">
    <property type="entry name" value="DNA_helicase_DnaB"/>
</dbReference>
<dbReference type="GO" id="GO:0043139">
    <property type="term" value="F:5'-3' DNA helicase activity"/>
    <property type="evidence" value="ECO:0007669"/>
    <property type="project" value="UniProtKB-EC"/>
</dbReference>
<sequence>MVQSIDDARRSQRTASSGRVPPHNLEAEESLLGAMMLSRDAITAAVEARVDESDFYKPAHAHIYTAVMALYSQGEPVDPVTIAEELRRADLLEALGGRQKLVSIQANTPASSNAGHYAGIVSELALLRRLITVAGEIAESAYSQPDDVTDTVDRAEARIFEIAEKRVAESMVRVFDSVSETIEQLSNMYEGPEGAVTGSPTGYTDLDELLLGFQNSTLLIVAARPGMGKTSFALGAAANVAIVTKRPVIFFSMEMGTVELTKRLLASEARVEARKLQTGRLNDADWTRLNTAMSHLGESPLYIDDNPHCTVMEMRAKARRIKARHGDLGLIVVDYLQLMSTPGRPESRQVEVADLSRGLKILARELDCPVVALAQLNRQLEYRQDKRPMLADLRESGSIEQDADVVMFIYRDESYNTETDQRGTAEIIVAKHRNGPTGNVRLAFLDHFTKFANMARE</sequence>
<keyword evidence="2" id="KW-0639">Primosome</keyword>
<dbReference type="GO" id="GO:0016787">
    <property type="term" value="F:hydrolase activity"/>
    <property type="evidence" value="ECO:0007669"/>
    <property type="project" value="UniProtKB-KW"/>
</dbReference>
<evidence type="ECO:0000256" key="10">
    <source>
        <dbReference type="ARBA" id="ARBA00044969"/>
    </source>
</evidence>
<dbReference type="GO" id="GO:0005829">
    <property type="term" value="C:cytosol"/>
    <property type="evidence" value="ECO:0007669"/>
    <property type="project" value="TreeGrafter"/>
</dbReference>
<name>A0A6J6VMY6_9ZZZZ</name>
<comment type="similarity">
    <text evidence="1">Belongs to the helicase family. DnaB subfamily.</text>
</comment>
<dbReference type="EMBL" id="CAEZZU010000033">
    <property type="protein sequence ID" value="CAB4772729.1"/>
    <property type="molecule type" value="Genomic_DNA"/>
</dbReference>
<reference evidence="14" key="1">
    <citation type="submission" date="2020-05" db="EMBL/GenBank/DDBJ databases">
        <authorList>
            <person name="Chiriac C."/>
            <person name="Salcher M."/>
            <person name="Ghai R."/>
            <person name="Kavagutti S V."/>
        </authorList>
    </citation>
    <scope>NUCLEOTIDE SEQUENCE</scope>
</reference>
<dbReference type="InterPro" id="IPR016136">
    <property type="entry name" value="DNA_helicase_N/primase_C"/>
</dbReference>
<feature type="domain" description="SF4 helicase" evidence="13">
    <location>
        <begin position="192"/>
        <end position="457"/>
    </location>
</feature>
<comment type="catalytic activity">
    <reaction evidence="11">
        <text>ATP + H2O = ADP + phosphate + H(+)</text>
        <dbReference type="Rhea" id="RHEA:13065"/>
        <dbReference type="ChEBI" id="CHEBI:15377"/>
        <dbReference type="ChEBI" id="CHEBI:15378"/>
        <dbReference type="ChEBI" id="CHEBI:30616"/>
        <dbReference type="ChEBI" id="CHEBI:43474"/>
        <dbReference type="ChEBI" id="CHEBI:456216"/>
        <dbReference type="EC" id="5.6.2.3"/>
    </reaction>
</comment>
<dbReference type="InterPro" id="IPR027417">
    <property type="entry name" value="P-loop_NTPase"/>
</dbReference>
<evidence type="ECO:0000256" key="6">
    <source>
        <dbReference type="ARBA" id="ARBA00022806"/>
    </source>
</evidence>
<keyword evidence="9" id="KW-0413">Isomerase</keyword>
<dbReference type="GO" id="GO:0005524">
    <property type="term" value="F:ATP binding"/>
    <property type="evidence" value="ECO:0007669"/>
    <property type="project" value="UniProtKB-KW"/>
</dbReference>
<dbReference type="SUPFAM" id="SSF48024">
    <property type="entry name" value="N-terminal domain of DnaB helicase"/>
    <property type="match status" value="1"/>
</dbReference>
<evidence type="ECO:0000256" key="8">
    <source>
        <dbReference type="ARBA" id="ARBA00023125"/>
    </source>
</evidence>
<feature type="region of interest" description="Disordered" evidence="12">
    <location>
        <begin position="1"/>
        <end position="24"/>
    </location>
</feature>
<dbReference type="EC" id="5.6.2.3" evidence="10"/>
<dbReference type="GO" id="GO:0042802">
    <property type="term" value="F:identical protein binding"/>
    <property type="evidence" value="ECO:0007669"/>
    <property type="project" value="UniProtKB-ARBA"/>
</dbReference>
<keyword evidence="3" id="KW-0235">DNA replication</keyword>
<dbReference type="GO" id="GO:0003677">
    <property type="term" value="F:DNA binding"/>
    <property type="evidence" value="ECO:0007669"/>
    <property type="project" value="UniProtKB-KW"/>
</dbReference>
<dbReference type="NCBIfam" id="TIGR00665">
    <property type="entry name" value="DnaB"/>
    <property type="match status" value="1"/>
</dbReference>
<dbReference type="GO" id="GO:1990077">
    <property type="term" value="C:primosome complex"/>
    <property type="evidence" value="ECO:0007669"/>
    <property type="project" value="UniProtKB-KW"/>
</dbReference>
<evidence type="ECO:0000313" key="15">
    <source>
        <dbReference type="EMBL" id="CAB4788171.1"/>
    </source>
</evidence>
<dbReference type="InterPro" id="IPR007693">
    <property type="entry name" value="DNA_helicase_DnaB-like_N"/>
</dbReference>
<keyword evidence="4" id="KW-0547">Nucleotide-binding</keyword>
<evidence type="ECO:0000256" key="12">
    <source>
        <dbReference type="SAM" id="MobiDB-lite"/>
    </source>
</evidence>
<dbReference type="EMBL" id="CAFAAH010000013">
    <property type="protein sequence ID" value="CAB4788171.1"/>
    <property type="molecule type" value="Genomic_DNA"/>
</dbReference>
<protein>
    <recommendedName>
        <fullName evidence="10">DNA 5'-3' helicase</fullName>
        <ecNumber evidence="10">5.6.2.3</ecNumber>
    </recommendedName>
</protein>
<dbReference type="InterPro" id="IPR036185">
    <property type="entry name" value="DNA_heli_DnaB-like_N_sf"/>
</dbReference>
<evidence type="ECO:0000256" key="7">
    <source>
        <dbReference type="ARBA" id="ARBA00022840"/>
    </source>
</evidence>
<keyword evidence="8" id="KW-0238">DNA-binding</keyword>
<keyword evidence="5" id="KW-0378">Hydrolase</keyword>
<dbReference type="PANTHER" id="PTHR30153:SF2">
    <property type="entry name" value="REPLICATIVE DNA HELICASE"/>
    <property type="match status" value="1"/>
</dbReference>
<dbReference type="GO" id="GO:0006269">
    <property type="term" value="P:DNA replication, synthesis of primer"/>
    <property type="evidence" value="ECO:0007669"/>
    <property type="project" value="UniProtKB-KW"/>
</dbReference>
<dbReference type="PANTHER" id="PTHR30153">
    <property type="entry name" value="REPLICATIVE DNA HELICASE DNAB"/>
    <property type="match status" value="1"/>
</dbReference>
<evidence type="ECO:0000259" key="13">
    <source>
        <dbReference type="PROSITE" id="PS51199"/>
    </source>
</evidence>
<evidence type="ECO:0000256" key="3">
    <source>
        <dbReference type="ARBA" id="ARBA00022705"/>
    </source>
</evidence>
<evidence type="ECO:0000256" key="2">
    <source>
        <dbReference type="ARBA" id="ARBA00022515"/>
    </source>
</evidence>
<evidence type="ECO:0000256" key="11">
    <source>
        <dbReference type="ARBA" id="ARBA00048954"/>
    </source>
</evidence>
<organism evidence="14">
    <name type="scientific">freshwater metagenome</name>
    <dbReference type="NCBI Taxonomy" id="449393"/>
    <lineage>
        <taxon>unclassified sequences</taxon>
        <taxon>metagenomes</taxon>
        <taxon>ecological metagenomes</taxon>
    </lineage>
</organism>
<dbReference type="SUPFAM" id="SSF52540">
    <property type="entry name" value="P-loop containing nucleoside triphosphate hydrolases"/>
    <property type="match status" value="1"/>
</dbReference>
<accession>A0A6J6VMY6</accession>
<dbReference type="NCBIfam" id="NF004384">
    <property type="entry name" value="PRK05748.1"/>
    <property type="match status" value="1"/>
</dbReference>
<dbReference type="Pfam" id="PF00772">
    <property type="entry name" value="DnaB"/>
    <property type="match status" value="1"/>
</dbReference>
<proteinExistence type="inferred from homology"/>
<keyword evidence="7" id="KW-0067">ATP-binding</keyword>
<dbReference type="AlphaFoldDB" id="A0A6J6VMY6"/>
<evidence type="ECO:0000256" key="1">
    <source>
        <dbReference type="ARBA" id="ARBA00008428"/>
    </source>
</evidence>
<gene>
    <name evidence="14" type="ORF">UFOPK2925_00367</name>
    <name evidence="15" type="ORF">UFOPK2996_00222</name>
</gene>
<evidence type="ECO:0000256" key="4">
    <source>
        <dbReference type="ARBA" id="ARBA00022741"/>
    </source>
</evidence>
<dbReference type="PROSITE" id="PS51199">
    <property type="entry name" value="SF4_HELICASE"/>
    <property type="match status" value="1"/>
</dbReference>
<evidence type="ECO:0000256" key="9">
    <source>
        <dbReference type="ARBA" id="ARBA00023235"/>
    </source>
</evidence>
<dbReference type="Gene3D" id="1.10.860.10">
    <property type="entry name" value="DNAb Helicase, Chain A"/>
    <property type="match status" value="1"/>
</dbReference>
<feature type="compositionally biased region" description="Basic and acidic residues" evidence="12">
    <location>
        <begin position="1"/>
        <end position="10"/>
    </location>
</feature>
<keyword evidence="6" id="KW-0347">Helicase</keyword>
<dbReference type="FunFam" id="3.40.50.300:FF:000076">
    <property type="entry name" value="Replicative DNA helicase"/>
    <property type="match status" value="1"/>
</dbReference>
<evidence type="ECO:0000313" key="14">
    <source>
        <dbReference type="EMBL" id="CAB4772729.1"/>
    </source>
</evidence>
<dbReference type="FunFam" id="1.10.860.10:FF:000001">
    <property type="entry name" value="Replicative DNA helicase"/>
    <property type="match status" value="1"/>
</dbReference>